<dbReference type="EMBL" id="JAUYVT010000014">
    <property type="protein sequence ID" value="MDP2565879.1"/>
    <property type="molecule type" value="Genomic_DNA"/>
</dbReference>
<keyword evidence="1" id="KW-0732">Signal</keyword>
<dbReference type="PROSITE" id="PS51257">
    <property type="entry name" value="PROKAR_LIPOPROTEIN"/>
    <property type="match status" value="1"/>
</dbReference>
<evidence type="ECO:0000313" key="3">
    <source>
        <dbReference type="Proteomes" id="UP001177212"/>
    </source>
</evidence>
<evidence type="ECO:0000256" key="1">
    <source>
        <dbReference type="SAM" id="SignalP"/>
    </source>
</evidence>
<gene>
    <name evidence="2" type="ORF">Q8W34_14625</name>
</gene>
<feature type="chain" id="PRO_5045687587" description="Lipoprotein" evidence="1">
    <location>
        <begin position="27"/>
        <end position="229"/>
    </location>
</feature>
<name>A0ABT9FGG5_9GAMM</name>
<keyword evidence="3" id="KW-1185">Reference proteome</keyword>
<reference evidence="2" key="1">
    <citation type="submission" date="2023-07" db="EMBL/GenBank/DDBJ databases">
        <title>Genome content predicts the carbon catabolic preferences of heterotrophic bacteria.</title>
        <authorList>
            <person name="Gralka M."/>
        </authorList>
    </citation>
    <scope>NUCLEOTIDE SEQUENCE</scope>
    <source>
        <strain evidence="2">4G09</strain>
    </source>
</reference>
<evidence type="ECO:0000313" key="2">
    <source>
        <dbReference type="EMBL" id="MDP2565879.1"/>
    </source>
</evidence>
<feature type="signal peptide" evidence="1">
    <location>
        <begin position="1"/>
        <end position="26"/>
    </location>
</feature>
<protein>
    <recommendedName>
        <fullName evidence="4">Lipoprotein</fullName>
    </recommendedName>
</protein>
<dbReference type="RefSeq" id="WP_305472655.1">
    <property type="nucleotide sequence ID" value="NZ_JAUYVT010000014.1"/>
</dbReference>
<dbReference type="Proteomes" id="UP001177212">
    <property type="component" value="Unassembled WGS sequence"/>
</dbReference>
<evidence type="ECO:0008006" key="4">
    <source>
        <dbReference type="Google" id="ProtNLM"/>
    </source>
</evidence>
<sequence>MKLFKLCTAITVALTLSACSTQPKNAGEYYEEKRIERVEAQQENLESIAAAIPDWFLAIEEIDENGFYSVAQGEGLSLTTAMAKAELRAKAKLAGNVSQKISQQEKLYNKSSLAGDGENLEIVLNSFIAEQDVAGTTFDRKEVSVIGGKFVFFVRAYLPVKRIQELKDKAAFAKDLDLSSQDAQDELMLRIKAAKKEAADKLDAETKKTEASARLKAAKVIASQLETAK</sequence>
<proteinExistence type="predicted"/>
<accession>A0ABT9FGG5</accession>
<organism evidence="2 3">
    <name type="scientific">Pseudoalteromonas marina</name>
    <dbReference type="NCBI Taxonomy" id="267375"/>
    <lineage>
        <taxon>Bacteria</taxon>
        <taxon>Pseudomonadati</taxon>
        <taxon>Pseudomonadota</taxon>
        <taxon>Gammaproteobacteria</taxon>
        <taxon>Alteromonadales</taxon>
        <taxon>Pseudoalteromonadaceae</taxon>
        <taxon>Pseudoalteromonas</taxon>
    </lineage>
</organism>
<comment type="caution">
    <text evidence="2">The sequence shown here is derived from an EMBL/GenBank/DDBJ whole genome shotgun (WGS) entry which is preliminary data.</text>
</comment>